<dbReference type="Proteomes" id="UP000801492">
    <property type="component" value="Unassembled WGS sequence"/>
</dbReference>
<dbReference type="GO" id="GO:0005524">
    <property type="term" value="F:ATP binding"/>
    <property type="evidence" value="ECO:0007669"/>
    <property type="project" value="UniProtKB-KW"/>
</dbReference>
<feature type="compositionally biased region" description="Acidic residues" evidence="7">
    <location>
        <begin position="424"/>
        <end position="433"/>
    </location>
</feature>
<accession>A0A8K0GQ58</accession>
<keyword evidence="9" id="KW-1185">Reference proteome</keyword>
<gene>
    <name evidence="8" type="ORF">ILUMI_00507</name>
</gene>
<dbReference type="GO" id="GO:0005634">
    <property type="term" value="C:nucleus"/>
    <property type="evidence" value="ECO:0007669"/>
    <property type="project" value="TreeGrafter"/>
</dbReference>
<evidence type="ECO:0000256" key="4">
    <source>
        <dbReference type="ARBA" id="ARBA00022777"/>
    </source>
</evidence>
<dbReference type="InterPro" id="IPR038286">
    <property type="entry name" value="IPK_sf"/>
</dbReference>
<keyword evidence="3" id="KW-0547">Nucleotide-binding</keyword>
<proteinExistence type="inferred from homology"/>
<evidence type="ECO:0000256" key="1">
    <source>
        <dbReference type="ARBA" id="ARBA00007374"/>
    </source>
</evidence>
<dbReference type="GO" id="GO:0032958">
    <property type="term" value="P:inositol phosphate biosynthetic process"/>
    <property type="evidence" value="ECO:0007669"/>
    <property type="project" value="InterPro"/>
</dbReference>
<dbReference type="GO" id="GO:0000828">
    <property type="term" value="F:inositol hexakisphosphate kinase activity"/>
    <property type="evidence" value="ECO:0007669"/>
    <property type="project" value="TreeGrafter"/>
</dbReference>
<dbReference type="EC" id="2.7.-.-" evidence="6"/>
<comment type="similarity">
    <text evidence="1 6">Belongs to the inositol phosphokinase (IPK) family.</text>
</comment>
<name>A0A8K0GQ58_IGNLU</name>
<dbReference type="GO" id="GO:0046854">
    <property type="term" value="P:phosphatidylinositol phosphate biosynthetic process"/>
    <property type="evidence" value="ECO:0007669"/>
    <property type="project" value="TreeGrafter"/>
</dbReference>
<evidence type="ECO:0000313" key="8">
    <source>
        <dbReference type="EMBL" id="KAF2905668.1"/>
    </source>
</evidence>
<evidence type="ECO:0000256" key="6">
    <source>
        <dbReference type="RuleBase" id="RU363090"/>
    </source>
</evidence>
<dbReference type="InterPro" id="IPR005522">
    <property type="entry name" value="IPK"/>
</dbReference>
<dbReference type="FunFam" id="3.30.470.160:FF:000001">
    <property type="entry name" value="Kinase"/>
    <property type="match status" value="1"/>
</dbReference>
<evidence type="ECO:0000256" key="7">
    <source>
        <dbReference type="SAM" id="MobiDB-lite"/>
    </source>
</evidence>
<reference evidence="8" key="1">
    <citation type="submission" date="2019-08" db="EMBL/GenBank/DDBJ databases">
        <title>The genome of the North American firefly Photinus pyralis.</title>
        <authorList>
            <consortium name="Photinus pyralis genome working group"/>
            <person name="Fallon T.R."/>
            <person name="Sander Lower S.E."/>
            <person name="Weng J.-K."/>
        </authorList>
    </citation>
    <scope>NUCLEOTIDE SEQUENCE</scope>
    <source>
        <strain evidence="8">TRF0915ILg1</strain>
        <tissue evidence="8">Whole body</tissue>
    </source>
</reference>
<dbReference type="PANTHER" id="PTHR12400">
    <property type="entry name" value="INOSITOL POLYPHOSPHATE KINASE"/>
    <property type="match status" value="1"/>
</dbReference>
<evidence type="ECO:0000256" key="3">
    <source>
        <dbReference type="ARBA" id="ARBA00022741"/>
    </source>
</evidence>
<organism evidence="8 9">
    <name type="scientific">Ignelater luminosus</name>
    <name type="common">Cucubano</name>
    <name type="synonym">Pyrophorus luminosus</name>
    <dbReference type="NCBI Taxonomy" id="2038154"/>
    <lineage>
        <taxon>Eukaryota</taxon>
        <taxon>Metazoa</taxon>
        <taxon>Ecdysozoa</taxon>
        <taxon>Arthropoda</taxon>
        <taxon>Hexapoda</taxon>
        <taxon>Insecta</taxon>
        <taxon>Pterygota</taxon>
        <taxon>Neoptera</taxon>
        <taxon>Endopterygota</taxon>
        <taxon>Coleoptera</taxon>
        <taxon>Polyphaga</taxon>
        <taxon>Elateriformia</taxon>
        <taxon>Elateroidea</taxon>
        <taxon>Elateridae</taxon>
        <taxon>Agrypninae</taxon>
        <taxon>Pyrophorini</taxon>
        <taxon>Ignelater</taxon>
    </lineage>
</organism>
<feature type="compositionally biased region" description="Low complexity" evidence="7">
    <location>
        <begin position="19"/>
        <end position="31"/>
    </location>
</feature>
<dbReference type="Pfam" id="PF03770">
    <property type="entry name" value="IPK"/>
    <property type="match status" value="1"/>
</dbReference>
<dbReference type="AlphaFoldDB" id="A0A8K0GQ58"/>
<dbReference type="SUPFAM" id="SSF56104">
    <property type="entry name" value="SAICAR synthase-like"/>
    <property type="match status" value="1"/>
</dbReference>
<evidence type="ECO:0000256" key="5">
    <source>
        <dbReference type="ARBA" id="ARBA00022840"/>
    </source>
</evidence>
<dbReference type="Gene3D" id="3.30.470.160">
    <property type="entry name" value="Inositol polyphosphate kinase"/>
    <property type="match status" value="1"/>
</dbReference>
<comment type="caution">
    <text evidence="8">The sequence shown here is derived from an EMBL/GenBank/DDBJ whole genome shotgun (WGS) entry which is preliminary data.</text>
</comment>
<protein>
    <recommendedName>
        <fullName evidence="6">Kinase</fullName>
        <ecNumber evidence="6">2.7.-.-</ecNumber>
    </recommendedName>
</protein>
<evidence type="ECO:0000313" key="9">
    <source>
        <dbReference type="Proteomes" id="UP000801492"/>
    </source>
</evidence>
<feature type="region of interest" description="Disordered" evidence="7">
    <location>
        <begin position="1"/>
        <end position="31"/>
    </location>
</feature>
<keyword evidence="5" id="KW-0067">ATP-binding</keyword>
<keyword evidence="4 6" id="KW-0418">Kinase</keyword>
<dbReference type="GO" id="GO:0005737">
    <property type="term" value="C:cytoplasm"/>
    <property type="evidence" value="ECO:0007669"/>
    <property type="project" value="TreeGrafter"/>
</dbReference>
<feature type="region of interest" description="Disordered" evidence="7">
    <location>
        <begin position="412"/>
        <end position="433"/>
    </location>
</feature>
<dbReference type="PANTHER" id="PTHR12400:SF97">
    <property type="entry name" value="KINASE"/>
    <property type="match status" value="1"/>
</dbReference>
<keyword evidence="2 6" id="KW-0808">Transferase</keyword>
<dbReference type="EMBL" id="VTPC01000475">
    <property type="protein sequence ID" value="KAF2905668.1"/>
    <property type="molecule type" value="Genomic_DNA"/>
</dbReference>
<dbReference type="OrthoDB" id="338650at2759"/>
<evidence type="ECO:0000256" key="2">
    <source>
        <dbReference type="ARBA" id="ARBA00022679"/>
    </source>
</evidence>
<sequence>MTQNMRSISPPSPDSVNVPLPTASPSSPRPRSLMESLLVAKMEQAGLACPPGRPLVRTDSADSASSLGSIASNASDICRCDDCLLGIADLYALGPAEENKQRKKPSGWRKLRNIVQWTPFFQIYKKQRYPWVQLAGHQGNFKAGPDQGTILKKLSVKEEKCFKVLMKDVLRPYVPEYKGLVTSDDGECSYIQLQDLLGDFVSPCVMDCKIGVRTYLEEELAKAKEKPKLRKDMYEKMVQIDTQAPTEEEHRLKAVTKPRYMVWRETISSTATLGFRIEGIRKADGTSSKDFKTTKTKEQIIKAFMEFTDTFPHAVPKYIQRLKAIKATLEASDFFSTHEVIGSSLLFVHDRYNANVWLIDFAKTLLLPEEITIDHSSYWKVGNHEDGYLIGINNLISIFVTMLEKQRVCVTPPLTLPDPTEPPEQNEPEKDET</sequence>